<dbReference type="SUPFAM" id="SSF56634">
    <property type="entry name" value="Heme-dependent catalase-like"/>
    <property type="match status" value="1"/>
</dbReference>
<dbReference type="SMART" id="SM01060">
    <property type="entry name" value="Catalase"/>
    <property type="match status" value="1"/>
</dbReference>
<evidence type="ECO:0000313" key="13">
    <source>
        <dbReference type="EMBL" id="NKI89190.1"/>
    </source>
</evidence>
<protein>
    <recommendedName>
        <fullName evidence="3 10">Catalase</fullName>
        <ecNumber evidence="3 10">1.11.1.6</ecNumber>
    </recommendedName>
</protein>
<dbReference type="PROSITE" id="PS51402">
    <property type="entry name" value="CATALASE_3"/>
    <property type="match status" value="1"/>
</dbReference>
<dbReference type="Pfam" id="PF06628">
    <property type="entry name" value="Catalase-rel"/>
    <property type="match status" value="1"/>
</dbReference>
<dbReference type="PANTHER" id="PTHR42821">
    <property type="entry name" value="CATALASE"/>
    <property type="match status" value="1"/>
</dbReference>
<dbReference type="InterPro" id="IPR011614">
    <property type="entry name" value="Catalase_core"/>
</dbReference>
<comment type="function">
    <text evidence="10">Decomposes hydrogen peroxide into water and oxygen; serves to protect cells from the toxic effects of hydrogen peroxide.</text>
</comment>
<dbReference type="PIRSF" id="PIRSF038927">
    <property type="entry name" value="Catalase_clade2"/>
    <property type="match status" value="1"/>
</dbReference>
<evidence type="ECO:0000256" key="5">
    <source>
        <dbReference type="ARBA" id="ARBA00022617"/>
    </source>
</evidence>
<dbReference type="PANTHER" id="PTHR42821:SF1">
    <property type="entry name" value="CATALASE-B"/>
    <property type="match status" value="1"/>
</dbReference>
<dbReference type="GO" id="GO:0004096">
    <property type="term" value="F:catalase activity"/>
    <property type="evidence" value="ECO:0007669"/>
    <property type="project" value="UniProtKB-EC"/>
</dbReference>
<keyword evidence="7 10" id="KW-0560">Oxidoreductase</keyword>
<dbReference type="InterPro" id="IPR041399">
    <property type="entry name" value="Catalase_large_C"/>
</dbReference>
<sequence>MKNKPLTKKTHEDTITNPKIDDLARNTDDGYGEFLTSNQGLRVNDDQNSLKGSERGPSLLEDFLLREKITHFDHERIPERVVHARGVGAHGYFEAYDNASALSRAGFLQPGVKTPVFTRFSTVAGFRGSSDLARDVRGFAVKFYTQEGVFDLVGNNMPVFFIQDAIKFPDLIHAVKPEPHNEIPQAASAHDTFYDFISTSPEAMHMLLWAMSDRALPRSLRMMEGFGVHTFRLVDAAGKWRFVKFHWKPLLGVHGVAWEEAQQISGKDPDFHRRDLWNCIEMGAYPEWELGVQVVEAEDEHKFGFDILDATKLIPEDLVPVQKIGKMVLNRNVDNYFAETEQVAFCLSHIVPGIDFTNDPLLQGRLFSYLDTQLKRLGGPNFHEIPINRSLAPIHNNQRDGHMRQTINKGKVAYNPNLLNDNTPKQAKQSEGGFSSMYERVDGHKIRLRSKSFSDHFSQARLFWNSMSEAEKMHIVKAQRFELSHVQTESIRNRMLMLHAQVAPELAERIAEGLGVPVPSAEGVQLNLGSYGADTDPAPYQPKPATDSVGSDSALSMASGAKANATAKGIKTRHVAVLATDGADVTAIGDLMKALMDEGAQAAIIATHLGSIKGQGGEELLVNGTFLSTASVLFDAVYVADGQASVAILKQNPDAVRFVNEAFRHCKPIAAAGAGTELLQAAAYPGAEDILSAEGVVTGKDANGLNNDFIAAIAKHRFWGRELKAMPA</sequence>
<name>A0ABX1HGL5_9BACT</name>
<dbReference type="InterPro" id="IPR010582">
    <property type="entry name" value="Catalase_immune_responsive"/>
</dbReference>
<proteinExistence type="inferred from homology"/>
<evidence type="ECO:0000256" key="7">
    <source>
        <dbReference type="ARBA" id="ARBA00023002"/>
    </source>
</evidence>
<evidence type="ECO:0000256" key="3">
    <source>
        <dbReference type="ARBA" id="ARBA00012314"/>
    </source>
</evidence>
<accession>A0ABX1HGL5</accession>
<keyword evidence="5 10" id="KW-0349">Heme</keyword>
<evidence type="ECO:0000256" key="10">
    <source>
        <dbReference type="PIRNR" id="PIRNR038927"/>
    </source>
</evidence>
<dbReference type="Proteomes" id="UP000717634">
    <property type="component" value="Unassembled WGS sequence"/>
</dbReference>
<dbReference type="Gene3D" id="1.20.1370.20">
    <property type="match status" value="1"/>
</dbReference>
<comment type="similarity">
    <text evidence="2">Belongs to the catalase family. HPII subfamily.</text>
</comment>
<dbReference type="Gene3D" id="3.40.50.880">
    <property type="match status" value="1"/>
</dbReference>
<keyword evidence="14" id="KW-1185">Reference proteome</keyword>
<dbReference type="SUPFAM" id="SSF52317">
    <property type="entry name" value="Class I glutamine amidotransferase-like"/>
    <property type="match status" value="1"/>
</dbReference>
<evidence type="ECO:0000256" key="9">
    <source>
        <dbReference type="ARBA" id="ARBA00023324"/>
    </source>
</evidence>
<keyword evidence="8 10" id="KW-0408">Iron</keyword>
<evidence type="ECO:0000256" key="1">
    <source>
        <dbReference type="ARBA" id="ARBA00001971"/>
    </source>
</evidence>
<dbReference type="EC" id="1.11.1.6" evidence="3 10"/>
<evidence type="ECO:0000256" key="8">
    <source>
        <dbReference type="ARBA" id="ARBA00023004"/>
    </source>
</evidence>
<dbReference type="InterPro" id="IPR043156">
    <property type="entry name" value="Catalase_clade2_helical"/>
</dbReference>
<comment type="caution">
    <text evidence="13">The sequence shown here is derived from an EMBL/GenBank/DDBJ whole genome shotgun (WGS) entry which is preliminary data.</text>
</comment>
<evidence type="ECO:0000259" key="12">
    <source>
        <dbReference type="SMART" id="SM01060"/>
    </source>
</evidence>
<keyword evidence="4 10" id="KW-0575">Peroxidase</keyword>
<comment type="catalytic activity">
    <reaction evidence="10">
        <text>2 H2O2 = O2 + 2 H2O</text>
        <dbReference type="Rhea" id="RHEA:20309"/>
        <dbReference type="ChEBI" id="CHEBI:15377"/>
        <dbReference type="ChEBI" id="CHEBI:15379"/>
        <dbReference type="ChEBI" id="CHEBI:16240"/>
        <dbReference type="EC" id="1.11.1.6"/>
    </reaction>
</comment>
<dbReference type="InterPro" id="IPR018028">
    <property type="entry name" value="Catalase"/>
</dbReference>
<dbReference type="PRINTS" id="PR00067">
    <property type="entry name" value="CATALASE"/>
</dbReference>
<keyword evidence="9 10" id="KW-0376">Hydrogen peroxide</keyword>
<feature type="compositionally biased region" description="Basic and acidic residues" evidence="11">
    <location>
        <begin position="9"/>
        <end position="28"/>
    </location>
</feature>
<dbReference type="EMBL" id="JAAVTK010000004">
    <property type="protein sequence ID" value="NKI89190.1"/>
    <property type="molecule type" value="Genomic_DNA"/>
</dbReference>
<feature type="domain" description="Catalase core" evidence="12">
    <location>
        <begin position="36"/>
        <end position="423"/>
    </location>
</feature>
<dbReference type="InterPro" id="IPR002226">
    <property type="entry name" value="Catalase_haem_BS"/>
</dbReference>
<reference evidence="13 14" key="1">
    <citation type="submission" date="2020-03" db="EMBL/GenBank/DDBJ databases">
        <title>Genomic Encyclopedia of Type Strains, Phase IV (KMG-V): Genome sequencing to study the core and pangenomes of soil and plant-associated prokaryotes.</title>
        <authorList>
            <person name="Whitman W."/>
        </authorList>
    </citation>
    <scope>NUCLEOTIDE SEQUENCE [LARGE SCALE GENOMIC DNA]</scope>
    <source>
        <strain evidence="13 14">1B</strain>
    </source>
</reference>
<dbReference type="Gene3D" id="2.40.180.10">
    <property type="entry name" value="Catalase core domain"/>
    <property type="match status" value="1"/>
</dbReference>
<dbReference type="Pfam" id="PF00199">
    <property type="entry name" value="Catalase"/>
    <property type="match status" value="1"/>
</dbReference>
<dbReference type="Pfam" id="PF18011">
    <property type="entry name" value="Catalase_C"/>
    <property type="match status" value="1"/>
</dbReference>
<comment type="cofactor">
    <cofactor evidence="1 10">
        <name>heme</name>
        <dbReference type="ChEBI" id="CHEBI:30413"/>
    </cofactor>
</comment>
<dbReference type="InterPro" id="IPR020835">
    <property type="entry name" value="Catalase_sf"/>
</dbReference>
<feature type="region of interest" description="Disordered" evidence="11">
    <location>
        <begin position="1"/>
        <end position="28"/>
    </location>
</feature>
<keyword evidence="6 10" id="KW-0479">Metal-binding</keyword>
<gene>
    <name evidence="13" type="ORF">HBN54_001785</name>
</gene>
<dbReference type="RefSeq" id="WP_168672833.1">
    <property type="nucleotide sequence ID" value="NZ_JAAVTK010000004.1"/>
</dbReference>
<dbReference type="InterPro" id="IPR029062">
    <property type="entry name" value="Class_I_gatase-like"/>
</dbReference>
<evidence type="ECO:0000256" key="11">
    <source>
        <dbReference type="SAM" id="MobiDB-lite"/>
    </source>
</evidence>
<dbReference type="PROSITE" id="PS00437">
    <property type="entry name" value="CATALASE_1"/>
    <property type="match status" value="1"/>
</dbReference>
<dbReference type="InterPro" id="IPR024712">
    <property type="entry name" value="Catalase_clade2"/>
</dbReference>
<dbReference type="CDD" id="cd03132">
    <property type="entry name" value="GATase1_catalase"/>
    <property type="match status" value="1"/>
</dbReference>
<organism evidence="13 14">
    <name type="scientific">Hymenobacter artigasi</name>
    <dbReference type="NCBI Taxonomy" id="2719616"/>
    <lineage>
        <taxon>Bacteria</taxon>
        <taxon>Pseudomonadati</taxon>
        <taxon>Bacteroidota</taxon>
        <taxon>Cytophagia</taxon>
        <taxon>Cytophagales</taxon>
        <taxon>Hymenobacteraceae</taxon>
        <taxon>Hymenobacter</taxon>
    </lineage>
</organism>
<evidence type="ECO:0000256" key="2">
    <source>
        <dbReference type="ARBA" id="ARBA00010660"/>
    </source>
</evidence>
<evidence type="ECO:0000256" key="4">
    <source>
        <dbReference type="ARBA" id="ARBA00022559"/>
    </source>
</evidence>
<evidence type="ECO:0000313" key="14">
    <source>
        <dbReference type="Proteomes" id="UP000717634"/>
    </source>
</evidence>
<evidence type="ECO:0000256" key="6">
    <source>
        <dbReference type="ARBA" id="ARBA00022723"/>
    </source>
</evidence>